<evidence type="ECO:0000313" key="7">
    <source>
        <dbReference type="EMBL" id="MFC5523680.1"/>
    </source>
</evidence>
<dbReference type="SMART" id="SM01144">
    <property type="entry name" value="DTW"/>
    <property type="match status" value="1"/>
</dbReference>
<organism evidence="7 8">
    <name type="scientific">Polaromonas jejuensis</name>
    <dbReference type="NCBI Taxonomy" id="457502"/>
    <lineage>
        <taxon>Bacteria</taxon>
        <taxon>Pseudomonadati</taxon>
        <taxon>Pseudomonadota</taxon>
        <taxon>Betaproteobacteria</taxon>
        <taxon>Burkholderiales</taxon>
        <taxon>Comamonadaceae</taxon>
        <taxon>Polaromonas</taxon>
    </lineage>
</organism>
<evidence type="ECO:0000256" key="1">
    <source>
        <dbReference type="ARBA" id="ARBA00012386"/>
    </source>
</evidence>
<dbReference type="RefSeq" id="WP_068834771.1">
    <property type="nucleotide sequence ID" value="NZ_JBHSMX010000066.1"/>
</dbReference>
<dbReference type="PANTHER" id="PTHR21392">
    <property type="entry name" value="TRNA-URIDINE AMINOCARBOXYPROPYLTRANSFERASE 2"/>
    <property type="match status" value="1"/>
</dbReference>
<dbReference type="EMBL" id="JBHSMX010000066">
    <property type="protein sequence ID" value="MFC5523680.1"/>
    <property type="molecule type" value="Genomic_DNA"/>
</dbReference>
<evidence type="ECO:0000313" key="8">
    <source>
        <dbReference type="Proteomes" id="UP001596084"/>
    </source>
</evidence>
<evidence type="ECO:0000256" key="5">
    <source>
        <dbReference type="ARBA" id="ARBA00034489"/>
    </source>
</evidence>
<keyword evidence="8" id="KW-1185">Reference proteome</keyword>
<keyword evidence="2 7" id="KW-0808">Transferase</keyword>
<dbReference type="PANTHER" id="PTHR21392:SF0">
    <property type="entry name" value="TRNA-URIDINE AMINOCARBOXYPROPYLTRANSFERASE 2"/>
    <property type="match status" value="1"/>
</dbReference>
<evidence type="ECO:0000256" key="2">
    <source>
        <dbReference type="ARBA" id="ARBA00022679"/>
    </source>
</evidence>
<name>A0ABW0QFW2_9BURK</name>
<dbReference type="InterPro" id="IPR039262">
    <property type="entry name" value="DTWD2/TAPT"/>
</dbReference>
<dbReference type="Proteomes" id="UP001596084">
    <property type="component" value="Unassembled WGS sequence"/>
</dbReference>
<sequence length="219" mass="24278">MTSASLPRRLRCAICLRAQSACICQWVTPVAHRVEVLILQHPLEVANAKGSARLLHLSLPHSRMLTGEVFSEQVLLGAPLEPQGATQTVVLGAKHNILLYPDSPEDRALNLPAPPALAPELLSDPSRLRLIVLDGTWRKSRKMLYLNPPLQQLPRLSLQDMPASNYRIRKAHRADQLSTLEATCAALMQLERCVEPFQPLLRAFDGFVEQQLGYRGGSS</sequence>
<keyword evidence="4" id="KW-0819">tRNA processing</keyword>
<protein>
    <recommendedName>
        <fullName evidence="1">tRNA-uridine aminocarboxypropyltransferase</fullName>
        <ecNumber evidence="1">2.5.1.25</ecNumber>
    </recommendedName>
</protein>
<dbReference type="GO" id="GO:0016432">
    <property type="term" value="F:tRNA-uridine aminocarboxypropyltransferase activity"/>
    <property type="evidence" value="ECO:0007669"/>
    <property type="project" value="UniProtKB-EC"/>
</dbReference>
<keyword evidence="3" id="KW-0949">S-adenosyl-L-methionine</keyword>
<evidence type="ECO:0000259" key="6">
    <source>
        <dbReference type="SMART" id="SM01144"/>
    </source>
</evidence>
<feature type="domain" description="DTW" evidence="6">
    <location>
        <begin position="8"/>
        <end position="216"/>
    </location>
</feature>
<reference evidence="8" key="1">
    <citation type="journal article" date="2019" name="Int. J. Syst. Evol. Microbiol.">
        <title>The Global Catalogue of Microorganisms (GCM) 10K type strain sequencing project: providing services to taxonomists for standard genome sequencing and annotation.</title>
        <authorList>
            <consortium name="The Broad Institute Genomics Platform"/>
            <consortium name="The Broad Institute Genome Sequencing Center for Infectious Disease"/>
            <person name="Wu L."/>
            <person name="Ma J."/>
        </authorList>
    </citation>
    <scope>NUCLEOTIDE SEQUENCE [LARGE SCALE GENOMIC DNA]</scope>
    <source>
        <strain evidence="8">CGMCC 4.7277</strain>
    </source>
</reference>
<evidence type="ECO:0000256" key="3">
    <source>
        <dbReference type="ARBA" id="ARBA00022691"/>
    </source>
</evidence>
<gene>
    <name evidence="7" type="ORF">ACFPP7_22570</name>
</gene>
<evidence type="ECO:0000256" key="4">
    <source>
        <dbReference type="ARBA" id="ARBA00022694"/>
    </source>
</evidence>
<comment type="similarity">
    <text evidence="5">Belongs to the TDD superfamily. DTWD2 family.</text>
</comment>
<dbReference type="Pfam" id="PF03942">
    <property type="entry name" value="DTW"/>
    <property type="match status" value="1"/>
</dbReference>
<dbReference type="EC" id="2.5.1.25" evidence="1"/>
<proteinExistence type="inferred from homology"/>
<dbReference type="InterPro" id="IPR005636">
    <property type="entry name" value="DTW"/>
</dbReference>
<comment type="caution">
    <text evidence="7">The sequence shown here is derived from an EMBL/GenBank/DDBJ whole genome shotgun (WGS) entry which is preliminary data.</text>
</comment>
<accession>A0ABW0QFW2</accession>